<dbReference type="EMBL" id="CP144750">
    <property type="protein sequence ID" value="WVZ80224.1"/>
    <property type="molecule type" value="Genomic_DNA"/>
</dbReference>
<dbReference type="InterPro" id="IPR001584">
    <property type="entry name" value="Integrase_cat-core"/>
</dbReference>
<proteinExistence type="predicted"/>
<evidence type="ECO:0000259" key="1">
    <source>
        <dbReference type="PROSITE" id="PS50994"/>
    </source>
</evidence>
<name>A0AAQ3TVQ5_PASNO</name>
<dbReference type="PANTHER" id="PTHR47266">
    <property type="entry name" value="ENDONUCLEASE-RELATED"/>
    <property type="match status" value="1"/>
</dbReference>
<gene>
    <name evidence="2" type="ORF">U9M48_027717</name>
</gene>
<keyword evidence="3" id="KW-1185">Reference proteome</keyword>
<evidence type="ECO:0000313" key="2">
    <source>
        <dbReference type="EMBL" id="WVZ80224.1"/>
    </source>
</evidence>
<dbReference type="GO" id="GO:0015074">
    <property type="term" value="P:DNA integration"/>
    <property type="evidence" value="ECO:0007669"/>
    <property type="project" value="InterPro"/>
</dbReference>
<dbReference type="Pfam" id="PF00665">
    <property type="entry name" value="rve"/>
    <property type="match status" value="1"/>
</dbReference>
<accession>A0AAQ3TVQ5</accession>
<organism evidence="2 3">
    <name type="scientific">Paspalum notatum var. saurae</name>
    <dbReference type="NCBI Taxonomy" id="547442"/>
    <lineage>
        <taxon>Eukaryota</taxon>
        <taxon>Viridiplantae</taxon>
        <taxon>Streptophyta</taxon>
        <taxon>Embryophyta</taxon>
        <taxon>Tracheophyta</taxon>
        <taxon>Spermatophyta</taxon>
        <taxon>Magnoliopsida</taxon>
        <taxon>Liliopsida</taxon>
        <taxon>Poales</taxon>
        <taxon>Poaceae</taxon>
        <taxon>PACMAD clade</taxon>
        <taxon>Panicoideae</taxon>
        <taxon>Andropogonodae</taxon>
        <taxon>Paspaleae</taxon>
        <taxon>Paspalinae</taxon>
        <taxon>Paspalum</taxon>
    </lineage>
</organism>
<dbReference type="InterPro" id="IPR012337">
    <property type="entry name" value="RNaseH-like_sf"/>
</dbReference>
<dbReference type="GO" id="GO:0003676">
    <property type="term" value="F:nucleic acid binding"/>
    <property type="evidence" value="ECO:0007669"/>
    <property type="project" value="InterPro"/>
</dbReference>
<protein>
    <recommendedName>
        <fullName evidence="1">Integrase catalytic domain-containing protein</fullName>
    </recommendedName>
</protein>
<dbReference type="Proteomes" id="UP001341281">
    <property type="component" value="Chromosome 06"/>
</dbReference>
<dbReference type="Gene3D" id="3.30.420.10">
    <property type="entry name" value="Ribonuclease H-like superfamily/Ribonuclease H"/>
    <property type="match status" value="1"/>
</dbReference>
<evidence type="ECO:0000313" key="3">
    <source>
        <dbReference type="Proteomes" id="UP001341281"/>
    </source>
</evidence>
<feature type="domain" description="Integrase catalytic" evidence="1">
    <location>
        <begin position="33"/>
        <end position="154"/>
    </location>
</feature>
<sequence length="154" mass="17724">MEDIMVILEPKLKCKKICSHLSRVSRSGNITSRNSMPLTYNLRIDLFDVRGMDFMGPFENSHGYEYILVTVDYVSKWVEAIPCKKASTRESIEMIQDNIFPRYGVPRVIISYGGSHFVGKEFTNYLAKMGIEHRVSTKPIIHVQMAKPKHQINN</sequence>
<dbReference type="SUPFAM" id="SSF53098">
    <property type="entry name" value="Ribonuclease H-like"/>
    <property type="match status" value="1"/>
</dbReference>
<dbReference type="InterPro" id="IPR052160">
    <property type="entry name" value="Gypsy_RT_Integrase-like"/>
</dbReference>
<reference evidence="2 3" key="1">
    <citation type="submission" date="2024-02" db="EMBL/GenBank/DDBJ databases">
        <title>High-quality chromosome-scale genome assembly of Pensacola bahiagrass (Paspalum notatum Flugge var. saurae).</title>
        <authorList>
            <person name="Vega J.M."/>
            <person name="Podio M."/>
            <person name="Orjuela J."/>
            <person name="Siena L.A."/>
            <person name="Pessino S.C."/>
            <person name="Combes M.C."/>
            <person name="Mariac C."/>
            <person name="Albertini E."/>
            <person name="Pupilli F."/>
            <person name="Ortiz J.P.A."/>
            <person name="Leblanc O."/>
        </authorList>
    </citation>
    <scope>NUCLEOTIDE SEQUENCE [LARGE SCALE GENOMIC DNA]</scope>
    <source>
        <strain evidence="2">R1</strain>
        <tissue evidence="2">Leaf</tissue>
    </source>
</reference>
<dbReference type="PROSITE" id="PS50994">
    <property type="entry name" value="INTEGRASE"/>
    <property type="match status" value="1"/>
</dbReference>
<dbReference type="InterPro" id="IPR036397">
    <property type="entry name" value="RNaseH_sf"/>
</dbReference>
<dbReference type="AlphaFoldDB" id="A0AAQ3TVQ5"/>